<reference evidence="2 3" key="1">
    <citation type="journal article" date="2017" name="Mol. Biol. Evol.">
        <title>The 4-celled Tetrabaena socialis nuclear genome reveals the essential components for genetic control of cell number at the origin of multicellularity in the volvocine lineage.</title>
        <authorList>
            <person name="Featherston J."/>
            <person name="Arakaki Y."/>
            <person name="Hanschen E.R."/>
            <person name="Ferris P.J."/>
            <person name="Michod R.E."/>
            <person name="Olson B.J.S.C."/>
            <person name="Nozaki H."/>
            <person name="Durand P.M."/>
        </authorList>
    </citation>
    <scope>NUCLEOTIDE SEQUENCE [LARGE SCALE GENOMIC DNA]</scope>
    <source>
        <strain evidence="2 3">NIES-571</strain>
    </source>
</reference>
<evidence type="ECO:0000313" key="2">
    <source>
        <dbReference type="EMBL" id="PNG65296.1"/>
    </source>
</evidence>
<dbReference type="GO" id="GO:0005829">
    <property type="term" value="C:cytosol"/>
    <property type="evidence" value="ECO:0007669"/>
    <property type="project" value="TreeGrafter"/>
</dbReference>
<dbReference type="Proteomes" id="UP000236333">
    <property type="component" value="Unassembled WGS sequence"/>
</dbReference>
<dbReference type="SUPFAM" id="SSF144000">
    <property type="entry name" value="Oxysterol-binding protein-like"/>
    <property type="match status" value="1"/>
</dbReference>
<comment type="caution">
    <text evidence="2">The sequence shown here is derived from an EMBL/GenBank/DDBJ whole genome shotgun (WGS) entry which is preliminary data.</text>
</comment>
<evidence type="ECO:0000256" key="1">
    <source>
        <dbReference type="SAM" id="MobiDB-lite"/>
    </source>
</evidence>
<dbReference type="InterPro" id="IPR000648">
    <property type="entry name" value="Oxysterol-bd"/>
</dbReference>
<sequence>THRHHPQPDGAKRVKLSGKWSQYADAVRCGPDGVPLPDAESKRLWTCTPKPAGDYYSFTAFAHRLNSSEGVRAPLPSDSRRRPDRAKLAAGEMVSAGGEKVRLEEIQRAERKERDRRADGWMPRWFKKVDDAKLFE</sequence>
<evidence type="ECO:0000313" key="3">
    <source>
        <dbReference type="Proteomes" id="UP000236333"/>
    </source>
</evidence>
<dbReference type="PANTHER" id="PTHR10972:SF136">
    <property type="entry name" value="OXYSTEROL-BINDING PROTEIN 8"/>
    <property type="match status" value="1"/>
</dbReference>
<gene>
    <name evidence="2" type="ORF">TSOC_015439</name>
</gene>
<dbReference type="Gene3D" id="3.30.70.3490">
    <property type="match status" value="1"/>
</dbReference>
<feature type="region of interest" description="Disordered" evidence="1">
    <location>
        <begin position="70"/>
        <end position="94"/>
    </location>
</feature>
<keyword evidence="3" id="KW-1185">Reference proteome</keyword>
<dbReference type="Pfam" id="PF01237">
    <property type="entry name" value="Oxysterol_BP"/>
    <property type="match status" value="1"/>
</dbReference>
<organism evidence="2 3">
    <name type="scientific">Tetrabaena socialis</name>
    <dbReference type="NCBI Taxonomy" id="47790"/>
    <lineage>
        <taxon>Eukaryota</taxon>
        <taxon>Viridiplantae</taxon>
        <taxon>Chlorophyta</taxon>
        <taxon>core chlorophytes</taxon>
        <taxon>Chlorophyceae</taxon>
        <taxon>CS clade</taxon>
        <taxon>Chlamydomonadales</taxon>
        <taxon>Tetrabaenaceae</taxon>
        <taxon>Tetrabaena</taxon>
    </lineage>
</organism>
<feature type="non-terminal residue" evidence="2">
    <location>
        <position position="1"/>
    </location>
</feature>
<dbReference type="EMBL" id="PGGS01005486">
    <property type="protein sequence ID" value="PNG65296.1"/>
    <property type="molecule type" value="Genomic_DNA"/>
</dbReference>
<dbReference type="OrthoDB" id="14833at2759"/>
<feature type="non-terminal residue" evidence="2">
    <location>
        <position position="136"/>
    </location>
</feature>
<dbReference type="InterPro" id="IPR037239">
    <property type="entry name" value="OSBP_sf"/>
</dbReference>
<protein>
    <submittedName>
        <fullName evidence="2">Oxysterol-binding protein-related protein 3C</fullName>
    </submittedName>
</protein>
<proteinExistence type="predicted"/>
<feature type="compositionally biased region" description="Basic and acidic residues" evidence="1">
    <location>
        <begin position="78"/>
        <end position="87"/>
    </location>
</feature>
<accession>A0A2J7WP49</accession>
<dbReference type="GO" id="GO:0016020">
    <property type="term" value="C:membrane"/>
    <property type="evidence" value="ECO:0007669"/>
    <property type="project" value="TreeGrafter"/>
</dbReference>
<dbReference type="PANTHER" id="PTHR10972">
    <property type="entry name" value="OXYSTEROL-BINDING PROTEIN-RELATED"/>
    <property type="match status" value="1"/>
</dbReference>
<dbReference type="GO" id="GO:0032934">
    <property type="term" value="F:sterol binding"/>
    <property type="evidence" value="ECO:0007669"/>
    <property type="project" value="TreeGrafter"/>
</dbReference>
<name>A0A2J7WP49_9CHLO</name>
<dbReference type="AlphaFoldDB" id="A0A2J7WP49"/>